<dbReference type="SUPFAM" id="SSF53098">
    <property type="entry name" value="Ribonuclease H-like"/>
    <property type="match status" value="1"/>
</dbReference>
<dbReference type="InterPro" id="IPR036397">
    <property type="entry name" value="RNaseH_sf"/>
</dbReference>
<dbReference type="CDD" id="cd06222">
    <property type="entry name" value="RNase_H_like"/>
    <property type="match status" value="1"/>
</dbReference>
<organism evidence="3 4">
    <name type="scientific">Senna tora</name>
    <dbReference type="NCBI Taxonomy" id="362788"/>
    <lineage>
        <taxon>Eukaryota</taxon>
        <taxon>Viridiplantae</taxon>
        <taxon>Streptophyta</taxon>
        <taxon>Embryophyta</taxon>
        <taxon>Tracheophyta</taxon>
        <taxon>Spermatophyta</taxon>
        <taxon>Magnoliopsida</taxon>
        <taxon>eudicotyledons</taxon>
        <taxon>Gunneridae</taxon>
        <taxon>Pentapetalae</taxon>
        <taxon>rosids</taxon>
        <taxon>fabids</taxon>
        <taxon>Fabales</taxon>
        <taxon>Fabaceae</taxon>
        <taxon>Caesalpinioideae</taxon>
        <taxon>Cassia clade</taxon>
        <taxon>Senna</taxon>
    </lineage>
</organism>
<accession>A0A834WLI1</accession>
<protein>
    <submittedName>
        <fullName evidence="3">Putative RNA-directed DNA polymerase</fullName>
    </submittedName>
</protein>
<name>A0A834WLI1_9FABA</name>
<evidence type="ECO:0000259" key="1">
    <source>
        <dbReference type="Pfam" id="PF13456"/>
    </source>
</evidence>
<dbReference type="Gene3D" id="3.30.420.10">
    <property type="entry name" value="Ribonuclease H-like superfamily/Ribonuclease H"/>
    <property type="match status" value="1"/>
</dbReference>
<proteinExistence type="predicted"/>
<dbReference type="InterPro" id="IPR053151">
    <property type="entry name" value="RNase_H-like"/>
</dbReference>
<dbReference type="PANTHER" id="PTHR47723:SF24">
    <property type="entry name" value="RNASE H TYPE-1 DOMAIN-CONTAINING PROTEIN"/>
    <property type="match status" value="1"/>
</dbReference>
<dbReference type="InterPro" id="IPR012337">
    <property type="entry name" value="RNaseH-like_sf"/>
</dbReference>
<feature type="domain" description="Reverse transcriptase zinc-binding" evidence="2">
    <location>
        <begin position="145"/>
        <end position="215"/>
    </location>
</feature>
<dbReference type="Pfam" id="PF13456">
    <property type="entry name" value="RVT_3"/>
    <property type="match status" value="1"/>
</dbReference>
<keyword evidence="3" id="KW-0548">Nucleotidyltransferase</keyword>
<dbReference type="GO" id="GO:0004523">
    <property type="term" value="F:RNA-DNA hybrid ribonuclease activity"/>
    <property type="evidence" value="ECO:0007669"/>
    <property type="project" value="InterPro"/>
</dbReference>
<dbReference type="AlphaFoldDB" id="A0A834WLI1"/>
<sequence length="474" mass="54433">MDATSGYRPSATWRSLVAGKEVLKKGLRRSIGNGRKIGVWRDPWVPSEVPMILPRPNNIEIENEKVHELLTEDGIGWDDGKLAARFKEEVCTRIKSVPPDVEQGEDRWIWEMDSKGVYSVKTGYRCVMTGVWRQIDLGLDIDEGATMRFWKRLWKLPITSKYKVFLWRSCLGIIPTVEALEHRGMNINEQCDMCNNEPEGVFHALVDCPELQILWVMAKYDYSSRVYHTNILEWLVVEAVEWSEEQLASLAVAIYLVWERRNTKKFASEVICAEELWQRVERVMEELQTVTFTEDRSKSEPIRFKWEKPEYPYTKLNIDASVIKDGGGALEGILRDETGACVGVYTHSVQYPNDPMLLEAMGIRNGLDLAHKVGSTHLMVESDAKLVVDMLRSPYDKASTLNALCREILRFCQNFQVVNFNWIPRMCNFVVDFTSRKARIDRRNVVWTDSVPLYLSEGPLIQSSPCSPGDKAVQ</sequence>
<gene>
    <name evidence="3" type="ORF">G2W53_016422</name>
</gene>
<dbReference type="Pfam" id="PF13966">
    <property type="entry name" value="zf-RVT"/>
    <property type="match status" value="1"/>
</dbReference>
<keyword evidence="3" id="KW-0695">RNA-directed DNA polymerase</keyword>
<dbReference type="InterPro" id="IPR002156">
    <property type="entry name" value="RNaseH_domain"/>
</dbReference>
<feature type="domain" description="RNase H type-1" evidence="1">
    <location>
        <begin position="319"/>
        <end position="437"/>
    </location>
</feature>
<dbReference type="InterPro" id="IPR026960">
    <property type="entry name" value="RVT-Znf"/>
</dbReference>
<reference evidence="3" key="1">
    <citation type="submission" date="2020-09" db="EMBL/GenBank/DDBJ databases">
        <title>Genome-Enabled Discovery of Anthraquinone Biosynthesis in Senna tora.</title>
        <authorList>
            <person name="Kang S.-H."/>
            <person name="Pandey R.P."/>
            <person name="Lee C.-M."/>
            <person name="Sim J.-S."/>
            <person name="Jeong J.-T."/>
            <person name="Choi B.-S."/>
            <person name="Jung M."/>
            <person name="Ginzburg D."/>
            <person name="Zhao K."/>
            <person name="Won S.Y."/>
            <person name="Oh T.-J."/>
            <person name="Yu Y."/>
            <person name="Kim N.-H."/>
            <person name="Lee O.R."/>
            <person name="Lee T.-H."/>
            <person name="Bashyal P."/>
            <person name="Kim T.-S."/>
            <person name="Lee W.-H."/>
            <person name="Kawkins C."/>
            <person name="Kim C.-K."/>
            <person name="Kim J.S."/>
            <person name="Ahn B.O."/>
            <person name="Rhee S.Y."/>
            <person name="Sohng J.K."/>
        </authorList>
    </citation>
    <scope>NUCLEOTIDE SEQUENCE</scope>
    <source>
        <tissue evidence="3">Leaf</tissue>
    </source>
</reference>
<dbReference type="GO" id="GO:0003676">
    <property type="term" value="F:nucleic acid binding"/>
    <property type="evidence" value="ECO:0007669"/>
    <property type="project" value="InterPro"/>
</dbReference>
<comment type="caution">
    <text evidence="3">The sequence shown here is derived from an EMBL/GenBank/DDBJ whole genome shotgun (WGS) entry which is preliminary data.</text>
</comment>
<keyword evidence="4" id="KW-1185">Reference proteome</keyword>
<evidence type="ECO:0000313" key="4">
    <source>
        <dbReference type="Proteomes" id="UP000634136"/>
    </source>
</evidence>
<dbReference type="Proteomes" id="UP000634136">
    <property type="component" value="Unassembled WGS sequence"/>
</dbReference>
<evidence type="ECO:0000313" key="3">
    <source>
        <dbReference type="EMBL" id="KAF7825258.1"/>
    </source>
</evidence>
<evidence type="ECO:0000259" key="2">
    <source>
        <dbReference type="Pfam" id="PF13966"/>
    </source>
</evidence>
<dbReference type="OrthoDB" id="1428630at2759"/>
<dbReference type="EMBL" id="JAAIUW010000006">
    <property type="protein sequence ID" value="KAF7825258.1"/>
    <property type="molecule type" value="Genomic_DNA"/>
</dbReference>
<keyword evidence="3" id="KW-0808">Transferase</keyword>
<dbReference type="GO" id="GO:0003964">
    <property type="term" value="F:RNA-directed DNA polymerase activity"/>
    <property type="evidence" value="ECO:0007669"/>
    <property type="project" value="UniProtKB-KW"/>
</dbReference>
<dbReference type="InterPro" id="IPR044730">
    <property type="entry name" value="RNase_H-like_dom_plant"/>
</dbReference>
<dbReference type="PANTHER" id="PTHR47723">
    <property type="entry name" value="OS05G0353850 PROTEIN"/>
    <property type="match status" value="1"/>
</dbReference>